<reference evidence="1" key="1">
    <citation type="submission" date="2022-07" db="EMBL/GenBank/DDBJ databases">
        <title>Genome Sequence of Physisporinus lineatus.</title>
        <authorList>
            <person name="Buettner E."/>
        </authorList>
    </citation>
    <scope>NUCLEOTIDE SEQUENCE</scope>
    <source>
        <strain evidence="1">VT162</strain>
    </source>
</reference>
<dbReference type="InterPro" id="IPR032675">
    <property type="entry name" value="LRR_dom_sf"/>
</dbReference>
<keyword evidence="2" id="KW-1185">Reference proteome</keyword>
<name>A0AAD5YIF1_9APHY</name>
<comment type="caution">
    <text evidence="1">The sequence shown here is derived from an EMBL/GenBank/DDBJ whole genome shotgun (WGS) entry which is preliminary data.</text>
</comment>
<dbReference type="Gene3D" id="3.80.10.10">
    <property type="entry name" value="Ribonuclease Inhibitor"/>
    <property type="match status" value="1"/>
</dbReference>
<accession>A0AAD5YIF1</accession>
<gene>
    <name evidence="1" type="ORF">NLI96_g1425</name>
</gene>
<dbReference type="SUPFAM" id="SSF52047">
    <property type="entry name" value="RNI-like"/>
    <property type="match status" value="1"/>
</dbReference>
<sequence length="406" mass="45639">MSLDSESAGTPGCRLSRRHYLDAQSVQYLMHSVAPSLAQWRDLTIDFEHYAPYLWNAALSACCGYSPSVHAPHLQSLTLLYPHNDDSKEFTLFGGYAPRLDRVTLHGIRLTWLPSLFGNLTFLDYTHHGFTRGYNAASELLAMVQISSHLQELRVSFPARQAAQDHPSPFASPIPKDASYLLADLHTLELRIDGTGEISSALIHFISHISTPALRTLRLLSPSPSSHGHRPISTSLPRSQDLSSRLQQLIKAFPRLFTVTSLEIEHIWLSDPRFAFSIIYLTPRLKHLIVRGLSVTNLFILDLCDIIRNRARSMSSYWVRQGVGIDVLEFDRCDCITGDAVADAVQYRLSEQGHGSYLKRVWVRNSSGVASSSLKGARGYGIDLRLWVKDIEVDLGPRRRLRSPNR</sequence>
<protein>
    <recommendedName>
        <fullName evidence="3">F-box domain-containing protein</fullName>
    </recommendedName>
</protein>
<evidence type="ECO:0000313" key="1">
    <source>
        <dbReference type="EMBL" id="KAJ3490443.1"/>
    </source>
</evidence>
<dbReference type="AlphaFoldDB" id="A0AAD5YIF1"/>
<proteinExistence type="predicted"/>
<evidence type="ECO:0008006" key="3">
    <source>
        <dbReference type="Google" id="ProtNLM"/>
    </source>
</evidence>
<dbReference type="EMBL" id="JANAWD010000028">
    <property type="protein sequence ID" value="KAJ3490443.1"/>
    <property type="molecule type" value="Genomic_DNA"/>
</dbReference>
<dbReference type="Proteomes" id="UP001212997">
    <property type="component" value="Unassembled WGS sequence"/>
</dbReference>
<evidence type="ECO:0000313" key="2">
    <source>
        <dbReference type="Proteomes" id="UP001212997"/>
    </source>
</evidence>
<organism evidence="1 2">
    <name type="scientific">Meripilus lineatus</name>
    <dbReference type="NCBI Taxonomy" id="2056292"/>
    <lineage>
        <taxon>Eukaryota</taxon>
        <taxon>Fungi</taxon>
        <taxon>Dikarya</taxon>
        <taxon>Basidiomycota</taxon>
        <taxon>Agaricomycotina</taxon>
        <taxon>Agaricomycetes</taxon>
        <taxon>Polyporales</taxon>
        <taxon>Meripilaceae</taxon>
        <taxon>Meripilus</taxon>
    </lineage>
</organism>